<dbReference type="STRING" id="4540.A0A3L6PWK2"/>
<dbReference type="SUPFAM" id="SSF53756">
    <property type="entry name" value="UDP-Glycosyltransferase/glycogen phosphorylase"/>
    <property type="match status" value="1"/>
</dbReference>
<keyword evidence="2" id="KW-0808">Transferase</keyword>
<evidence type="ECO:0000256" key="1">
    <source>
        <dbReference type="ARBA" id="ARBA00009995"/>
    </source>
</evidence>
<evidence type="ECO:0000256" key="2">
    <source>
        <dbReference type="ARBA" id="ARBA00022679"/>
    </source>
</evidence>
<dbReference type="EMBL" id="PQIB02000015">
    <property type="protein sequence ID" value="RLM65071.1"/>
    <property type="molecule type" value="Genomic_DNA"/>
</dbReference>
<dbReference type="Gene3D" id="3.40.50.2000">
    <property type="entry name" value="Glycogen Phosphorylase B"/>
    <property type="match status" value="2"/>
</dbReference>
<accession>A0A3L6PWK2</accession>
<evidence type="ECO:0000313" key="3">
    <source>
        <dbReference type="EMBL" id="RLM65071.1"/>
    </source>
</evidence>
<comment type="similarity">
    <text evidence="1">Belongs to the UDP-glycosyltransferase family.</text>
</comment>
<reference evidence="4" key="1">
    <citation type="journal article" date="2019" name="Nat. Commun.">
        <title>The genome of broomcorn millet.</title>
        <authorList>
            <person name="Zou C."/>
            <person name="Miki D."/>
            <person name="Li D."/>
            <person name="Tang Q."/>
            <person name="Xiao L."/>
            <person name="Rajput S."/>
            <person name="Deng P."/>
            <person name="Jia W."/>
            <person name="Huang R."/>
            <person name="Zhang M."/>
            <person name="Sun Y."/>
            <person name="Hu J."/>
            <person name="Fu X."/>
            <person name="Schnable P.S."/>
            <person name="Li F."/>
            <person name="Zhang H."/>
            <person name="Feng B."/>
            <person name="Zhu X."/>
            <person name="Liu R."/>
            <person name="Schnable J.C."/>
            <person name="Zhu J.-K."/>
            <person name="Zhang H."/>
        </authorList>
    </citation>
    <scope>NUCLEOTIDE SEQUENCE [LARGE SCALE GENOMIC DNA]</scope>
</reference>
<dbReference type="OrthoDB" id="10365868at2759"/>
<dbReference type="InterPro" id="IPR002213">
    <property type="entry name" value="UDP_glucos_trans"/>
</dbReference>
<dbReference type="Pfam" id="PF00201">
    <property type="entry name" value="UDPGT"/>
    <property type="match status" value="1"/>
</dbReference>
<name>A0A3L6PWK2_PANMI</name>
<dbReference type="Proteomes" id="UP000275267">
    <property type="component" value="Unassembled WGS sequence"/>
</dbReference>
<gene>
    <name evidence="3" type="ORF">C2845_PM16G14820</name>
</gene>
<dbReference type="PANTHER" id="PTHR48047">
    <property type="entry name" value="GLYCOSYLTRANSFERASE"/>
    <property type="match status" value="1"/>
</dbReference>
<keyword evidence="4" id="KW-1185">Reference proteome</keyword>
<comment type="caution">
    <text evidence="3">The sequence shown here is derived from an EMBL/GenBank/DDBJ whole genome shotgun (WGS) entry which is preliminary data.</text>
</comment>
<dbReference type="PANTHER" id="PTHR48047:SF213">
    <property type="entry name" value="GLYCOSYLTRANSFERASE"/>
    <property type="match status" value="1"/>
</dbReference>
<sequence>MDHLLSSDLVPNFFDAATRFGEAVAQHCRLMAPRRPSCIVAGVFNKWAHGVARDLGVPCFVCHGFSAFALLCCEYLHTYRPHESVAASMDDRIHIPVLPPYECKLAMRQLPVQFLPSCTILDGSRRETREFEMAADGIVVNGFEELEHGSAARLAAATGKTVLAVGPVSLLGAPSLLDLQADSVESRRCMACLDAKKAKSVLYVSFGSAGRLPPAQLMQLARTLVSCPLPVLWVIKGVDSLPGGVKEWLHGCNVAILEHPAVGGFVTHCGWGSTLESIAAGVPMATWPLSAEQFLNEKLVVDMLGVGVPVGVTKPTVGLLTSGKGGDGEVKAEPMAHYKITNSGLPTPEEGGARVVAVALLPEGGRTSALFDGGEEASSFV</sequence>
<protein>
    <submittedName>
        <fullName evidence="3">UDP-glycosyltransferase 73D1-like</fullName>
    </submittedName>
</protein>
<evidence type="ECO:0000313" key="4">
    <source>
        <dbReference type="Proteomes" id="UP000275267"/>
    </source>
</evidence>
<dbReference type="GO" id="GO:0035251">
    <property type="term" value="F:UDP-glucosyltransferase activity"/>
    <property type="evidence" value="ECO:0007669"/>
    <property type="project" value="TreeGrafter"/>
</dbReference>
<organism evidence="3 4">
    <name type="scientific">Panicum miliaceum</name>
    <name type="common">Proso millet</name>
    <name type="synonym">Broomcorn millet</name>
    <dbReference type="NCBI Taxonomy" id="4540"/>
    <lineage>
        <taxon>Eukaryota</taxon>
        <taxon>Viridiplantae</taxon>
        <taxon>Streptophyta</taxon>
        <taxon>Embryophyta</taxon>
        <taxon>Tracheophyta</taxon>
        <taxon>Spermatophyta</taxon>
        <taxon>Magnoliopsida</taxon>
        <taxon>Liliopsida</taxon>
        <taxon>Poales</taxon>
        <taxon>Poaceae</taxon>
        <taxon>PACMAD clade</taxon>
        <taxon>Panicoideae</taxon>
        <taxon>Panicodae</taxon>
        <taxon>Paniceae</taxon>
        <taxon>Panicinae</taxon>
        <taxon>Panicum</taxon>
        <taxon>Panicum sect. Panicum</taxon>
    </lineage>
</organism>
<dbReference type="AlphaFoldDB" id="A0A3L6PWK2"/>
<proteinExistence type="inferred from homology"/>
<dbReference type="CDD" id="cd03784">
    <property type="entry name" value="GT1_Gtf-like"/>
    <property type="match status" value="1"/>
</dbReference>